<dbReference type="EMBL" id="RDQH01000335">
    <property type="protein sequence ID" value="RXH88854.1"/>
    <property type="molecule type" value="Genomic_DNA"/>
</dbReference>
<dbReference type="PANTHER" id="PTHR43139:SF37">
    <property type="entry name" value="ALPHA_BETA-HYDROLASES SUPERFAMILY PROTEIN"/>
    <property type="match status" value="1"/>
</dbReference>
<dbReference type="InterPro" id="IPR000073">
    <property type="entry name" value="AB_hydrolase_1"/>
</dbReference>
<dbReference type="Pfam" id="PF00561">
    <property type="entry name" value="Abhydrolase_1"/>
    <property type="match status" value="1"/>
</dbReference>
<keyword evidence="1" id="KW-0472">Membrane</keyword>
<dbReference type="InterPro" id="IPR052370">
    <property type="entry name" value="Meta-cleavage_hydrolase"/>
</dbReference>
<evidence type="ECO:0000313" key="4">
    <source>
        <dbReference type="Proteomes" id="UP000290289"/>
    </source>
</evidence>
<dbReference type="PANTHER" id="PTHR43139">
    <property type="entry name" value="SI:DKEY-122A22.2"/>
    <property type="match status" value="1"/>
</dbReference>
<dbReference type="PRINTS" id="PR00111">
    <property type="entry name" value="ABHYDROLASE"/>
</dbReference>
<accession>A0A498J3G7</accession>
<keyword evidence="1" id="KW-0812">Transmembrane</keyword>
<dbReference type="InterPro" id="IPR029058">
    <property type="entry name" value="AB_hydrolase_fold"/>
</dbReference>
<keyword evidence="4" id="KW-1185">Reference proteome</keyword>
<dbReference type="Gene3D" id="3.40.50.1820">
    <property type="entry name" value="alpha/beta hydrolase"/>
    <property type="match status" value="1"/>
</dbReference>
<feature type="transmembrane region" description="Helical" evidence="1">
    <location>
        <begin position="6"/>
        <end position="29"/>
    </location>
</feature>
<dbReference type="SUPFAM" id="SSF53474">
    <property type="entry name" value="alpha/beta-Hydrolases"/>
    <property type="match status" value="1"/>
</dbReference>
<comment type="caution">
    <text evidence="3">The sequence shown here is derived from an EMBL/GenBank/DDBJ whole genome shotgun (WGS) entry which is preliminary data.</text>
</comment>
<keyword evidence="1" id="KW-1133">Transmembrane helix</keyword>
<dbReference type="AlphaFoldDB" id="A0A498J3G7"/>
<evidence type="ECO:0000313" key="3">
    <source>
        <dbReference type="EMBL" id="RXH88854.1"/>
    </source>
</evidence>
<reference evidence="3 4" key="1">
    <citation type="submission" date="2018-10" db="EMBL/GenBank/DDBJ databases">
        <title>A high-quality apple genome assembly.</title>
        <authorList>
            <person name="Hu J."/>
        </authorList>
    </citation>
    <scope>NUCLEOTIDE SEQUENCE [LARGE SCALE GENOMIC DNA]</scope>
    <source>
        <strain evidence="4">cv. HFTH1</strain>
        <tissue evidence="3">Young leaf</tissue>
    </source>
</reference>
<feature type="domain" description="AB hydrolase-1" evidence="2">
    <location>
        <begin position="82"/>
        <end position="313"/>
    </location>
</feature>
<organism evidence="3 4">
    <name type="scientific">Malus domestica</name>
    <name type="common">Apple</name>
    <name type="synonym">Pyrus malus</name>
    <dbReference type="NCBI Taxonomy" id="3750"/>
    <lineage>
        <taxon>Eukaryota</taxon>
        <taxon>Viridiplantae</taxon>
        <taxon>Streptophyta</taxon>
        <taxon>Embryophyta</taxon>
        <taxon>Tracheophyta</taxon>
        <taxon>Spermatophyta</taxon>
        <taxon>Magnoliopsida</taxon>
        <taxon>eudicotyledons</taxon>
        <taxon>Gunneridae</taxon>
        <taxon>Pentapetalae</taxon>
        <taxon>rosids</taxon>
        <taxon>fabids</taxon>
        <taxon>Rosales</taxon>
        <taxon>Rosaceae</taxon>
        <taxon>Amygdaloideae</taxon>
        <taxon>Maleae</taxon>
        <taxon>Malus</taxon>
    </lineage>
</organism>
<gene>
    <name evidence="3" type="ORF">DVH24_000453</name>
</gene>
<name>A0A498J3G7_MALDO</name>
<protein>
    <recommendedName>
        <fullName evidence="2">AB hydrolase-1 domain-containing protein</fullName>
    </recommendedName>
</protein>
<dbReference type="Proteomes" id="UP000290289">
    <property type="component" value="Chromosome 9"/>
</dbReference>
<evidence type="ECO:0000256" key="1">
    <source>
        <dbReference type="SAM" id="Phobius"/>
    </source>
</evidence>
<sequence length="340" mass="39192">MAYQKLWNAFFFYLSTASTIFHTLLSFFLKTNWDLVFFKLPDTLVALYFRLCGLSPCTIDVDDQTTVHFWTANHRRFDKPGLVLVHGYGGNSLWQFVCHVGALSRNFNLYVPDLLFFGKSYTNRLDRSEVFQAKSVVDGLKRLGVDRFSVYGLSYGGFVAYRMAEMYPETVEKVVIVSSGVVWTDEQKDELLKVESDTLEILLPRSPRDLRLLMNRSLYKHDVFKWVPDFVLGRLIKANNEHRKERMELLEHLVAKKQDSNLPILNQETLIIWGDKDKVFPLFLAHQLQRHLGPKSKLEIIKDTGHAANFDSPDTVNALIKSFVLDSYPSNISGIPMEVK</sequence>
<dbReference type="STRING" id="3750.A0A498J3G7"/>
<evidence type="ECO:0000259" key="2">
    <source>
        <dbReference type="Pfam" id="PF00561"/>
    </source>
</evidence>
<proteinExistence type="predicted"/>